<dbReference type="EMBL" id="CP101637">
    <property type="protein sequence ID" value="WMT81996.1"/>
    <property type="molecule type" value="Genomic_DNA"/>
</dbReference>
<gene>
    <name evidence="1" type="ORF">TEMA_23460</name>
</gene>
<proteinExistence type="predicted"/>
<evidence type="ECO:0000313" key="2">
    <source>
        <dbReference type="Proteomes" id="UP001235030"/>
    </source>
</evidence>
<evidence type="ECO:0000313" key="1">
    <source>
        <dbReference type="EMBL" id="WMT81996.1"/>
    </source>
</evidence>
<reference evidence="1 2" key="1">
    <citation type="submission" date="2022-07" db="EMBL/GenBank/DDBJ databases">
        <title>Genome sequence of Terrisporobacter mayombei DSM6539.</title>
        <authorList>
            <person name="Boeer T."/>
            <person name="Bengelsdorf F.R."/>
            <person name="Daniel R."/>
            <person name="Poehlein A."/>
        </authorList>
    </citation>
    <scope>NUCLEOTIDE SEQUENCE [LARGE SCALE GENOMIC DNA]</scope>
    <source>
        <strain evidence="1 2">DSM 6539</strain>
    </source>
</reference>
<name>A0ABY9Q201_9FIRM</name>
<protein>
    <submittedName>
        <fullName evidence="1">Uncharacterized protein</fullName>
    </submittedName>
</protein>
<sequence length="38" mass="4550">MNSTKDIDKDIVFSSVQSLGKENYLNEEYFPRNYIDYI</sequence>
<keyword evidence="2" id="KW-1185">Reference proteome</keyword>
<accession>A0ABY9Q201</accession>
<dbReference type="Proteomes" id="UP001235030">
    <property type="component" value="Chromosome"/>
</dbReference>
<organism evidence="1 2">
    <name type="scientific">Terrisporobacter mayombei</name>
    <dbReference type="NCBI Taxonomy" id="1541"/>
    <lineage>
        <taxon>Bacteria</taxon>
        <taxon>Bacillati</taxon>
        <taxon>Bacillota</taxon>
        <taxon>Clostridia</taxon>
        <taxon>Peptostreptococcales</taxon>
        <taxon>Peptostreptococcaceae</taxon>
        <taxon>Terrisporobacter</taxon>
    </lineage>
</organism>